<comment type="caution">
    <text evidence="1">The sequence shown here is derived from an EMBL/GenBank/DDBJ whole genome shotgun (WGS) entry which is preliminary data.</text>
</comment>
<evidence type="ECO:0000313" key="2">
    <source>
        <dbReference type="Proteomes" id="UP001274830"/>
    </source>
</evidence>
<dbReference type="AlphaFoldDB" id="A0AAE0WID1"/>
<dbReference type="Proteomes" id="UP001274830">
    <property type="component" value="Unassembled WGS sequence"/>
</dbReference>
<evidence type="ECO:0000313" key="1">
    <source>
        <dbReference type="EMBL" id="KAK3670375.1"/>
    </source>
</evidence>
<proteinExistence type="predicted"/>
<name>A0AAE0WID1_9PEZI</name>
<protein>
    <submittedName>
        <fullName evidence="1">Uncharacterized protein</fullName>
    </submittedName>
</protein>
<sequence>MDFTGPGMPLMNPMLAGGGMPLRGIQTDCMDFSMPGNPNYMFDGRPIGPMSFCGTGRMPGMGTGMSPLGGGLGGFGGLGRSMMPGRLGMGMGGLGGLGSMGGMGGMIGMGGMGMGSPLMGGMGMLGGAGGLGLERFGIGATWFDMLDDDEWDDMDDFEDPDQYLVEIRRAYRRREKVMRRLGKQQFL</sequence>
<accession>A0AAE0WID1</accession>
<reference evidence="1" key="1">
    <citation type="submission" date="2023-07" db="EMBL/GenBank/DDBJ databases">
        <title>Black Yeasts Isolated from many extreme environments.</title>
        <authorList>
            <person name="Coleine C."/>
            <person name="Stajich J.E."/>
            <person name="Selbmann L."/>
        </authorList>
    </citation>
    <scope>NUCLEOTIDE SEQUENCE</scope>
    <source>
        <strain evidence="1">CCFEE 5485</strain>
    </source>
</reference>
<dbReference type="EMBL" id="JAUTXT010000057">
    <property type="protein sequence ID" value="KAK3670375.1"/>
    <property type="molecule type" value="Genomic_DNA"/>
</dbReference>
<keyword evidence="2" id="KW-1185">Reference proteome</keyword>
<gene>
    <name evidence="1" type="ORF">LTR78_009728</name>
</gene>
<organism evidence="1 2">
    <name type="scientific">Recurvomyces mirabilis</name>
    <dbReference type="NCBI Taxonomy" id="574656"/>
    <lineage>
        <taxon>Eukaryota</taxon>
        <taxon>Fungi</taxon>
        <taxon>Dikarya</taxon>
        <taxon>Ascomycota</taxon>
        <taxon>Pezizomycotina</taxon>
        <taxon>Dothideomycetes</taxon>
        <taxon>Dothideomycetidae</taxon>
        <taxon>Mycosphaerellales</taxon>
        <taxon>Teratosphaeriaceae</taxon>
        <taxon>Recurvomyces</taxon>
    </lineage>
</organism>